<dbReference type="Proteomes" id="UP001164286">
    <property type="component" value="Unassembled WGS sequence"/>
</dbReference>
<evidence type="ECO:0000256" key="2">
    <source>
        <dbReference type="ARBA" id="ARBA00022603"/>
    </source>
</evidence>
<dbReference type="InterPro" id="IPR029063">
    <property type="entry name" value="SAM-dependent_MTases_sf"/>
</dbReference>
<evidence type="ECO:0000256" key="3">
    <source>
        <dbReference type="ARBA" id="ARBA00022679"/>
    </source>
</evidence>
<dbReference type="GO" id="GO:0052735">
    <property type="term" value="F:tRNA (cytidine-3-)-methyltransferase activity"/>
    <property type="evidence" value="ECO:0007669"/>
    <property type="project" value="TreeGrafter"/>
</dbReference>
<comment type="function">
    <text evidence="4">S-adenosyl-L-methionine-dependent methyltransferase.</text>
</comment>
<sequence length="359" mass="40566">MAAAEVTPAFINTSAEAGPSKRTAAEKWHNPEGPPVGSNFGARLLDDAQDVWSHNAWDHVELPDDFAERAEVIMERHRATPVKEEIRDDYNERPAWFWDKFYSKHKEAFFKDRAWLRLEFPELIACTEADAGQKTILEVGCGAGNTVYPLLMHNENPDLVLWATDYSAQAVGVVKSNPMYPRAEHGKGILNAAVWDITAKPSPNAMDGVDHTIPEGVHPGSVDIITAIFVLSALHPKEWVQAIHNMFTALKPGGMLLIRDYGRHDLAQLRIKKDRLLDPEIPNLYIRGDGTRVYFFTKEDLEAILSAAPRRSSASGGEEGSREKMFEVDQLGEDRRLLINRKEKLKMYRIWMQVKARKL</sequence>
<keyword evidence="3 4" id="KW-0808">Transferase</keyword>
<dbReference type="SUPFAM" id="SSF53335">
    <property type="entry name" value="S-adenosyl-L-methionine-dependent methyltransferases"/>
    <property type="match status" value="1"/>
</dbReference>
<proteinExistence type="inferred from homology"/>
<dbReference type="EMBL" id="JAKWFO010000005">
    <property type="protein sequence ID" value="KAI9636203.1"/>
    <property type="molecule type" value="Genomic_DNA"/>
</dbReference>
<evidence type="ECO:0000256" key="5">
    <source>
        <dbReference type="SAM" id="MobiDB-lite"/>
    </source>
</evidence>
<dbReference type="InterPro" id="IPR013217">
    <property type="entry name" value="Methyltransf_12"/>
</dbReference>
<feature type="region of interest" description="Disordered" evidence="5">
    <location>
        <begin position="1"/>
        <end position="33"/>
    </location>
</feature>
<evidence type="ECO:0000313" key="8">
    <source>
        <dbReference type="Proteomes" id="UP001164286"/>
    </source>
</evidence>
<organism evidence="7 8">
    <name type="scientific">Dioszegia hungarica</name>
    <dbReference type="NCBI Taxonomy" id="4972"/>
    <lineage>
        <taxon>Eukaryota</taxon>
        <taxon>Fungi</taxon>
        <taxon>Dikarya</taxon>
        <taxon>Basidiomycota</taxon>
        <taxon>Agaricomycotina</taxon>
        <taxon>Tremellomycetes</taxon>
        <taxon>Tremellales</taxon>
        <taxon>Bulleribasidiaceae</taxon>
        <taxon>Dioszegia</taxon>
    </lineage>
</organism>
<dbReference type="GO" id="GO:0032259">
    <property type="term" value="P:methylation"/>
    <property type="evidence" value="ECO:0007669"/>
    <property type="project" value="UniProtKB-KW"/>
</dbReference>
<evidence type="ECO:0000259" key="6">
    <source>
        <dbReference type="Pfam" id="PF08242"/>
    </source>
</evidence>
<dbReference type="PANTHER" id="PTHR22809">
    <property type="entry name" value="METHYLTRANSFERASE-RELATED"/>
    <property type="match status" value="1"/>
</dbReference>
<gene>
    <name evidence="7" type="ORF">MKK02DRAFT_25464</name>
</gene>
<reference evidence="7" key="1">
    <citation type="journal article" date="2022" name="G3 (Bethesda)">
        <title>High quality genome of the basidiomycete yeast Dioszegia hungarica PDD-24b-2 isolated from cloud water.</title>
        <authorList>
            <person name="Jarrige D."/>
            <person name="Haridas S."/>
            <person name="Bleykasten-Grosshans C."/>
            <person name="Joly M."/>
            <person name="Nadalig T."/>
            <person name="Sancelme M."/>
            <person name="Vuilleumier S."/>
            <person name="Grigoriev I.V."/>
            <person name="Amato P."/>
            <person name="Bringel F."/>
        </authorList>
    </citation>
    <scope>NUCLEOTIDE SEQUENCE</scope>
    <source>
        <strain evidence="7">PDD-24b-2</strain>
    </source>
</reference>
<dbReference type="PANTHER" id="PTHR22809:SF11">
    <property type="entry name" value="TRNA N(3)-METHYLCYTIDINE METHYLTRANSFERASE METTL2"/>
    <property type="match status" value="1"/>
</dbReference>
<comment type="similarity">
    <text evidence="1 4">Belongs to the methyltransferase superfamily. METL family.</text>
</comment>
<dbReference type="Gene3D" id="3.40.50.150">
    <property type="entry name" value="Vaccinia Virus protein VP39"/>
    <property type="match status" value="1"/>
</dbReference>
<protein>
    <recommendedName>
        <fullName evidence="4">tRNA N(3)-methylcytidine methyltransferase</fullName>
        <ecNumber evidence="4">2.1.1.-</ecNumber>
    </recommendedName>
</protein>
<feature type="domain" description="Methyltransferase type 12" evidence="6">
    <location>
        <begin position="137"/>
        <end position="256"/>
    </location>
</feature>
<evidence type="ECO:0000313" key="7">
    <source>
        <dbReference type="EMBL" id="KAI9636203.1"/>
    </source>
</evidence>
<accession>A0AA38H8F2</accession>
<dbReference type="RefSeq" id="XP_052945980.1">
    <property type="nucleotide sequence ID" value="XM_053087047.1"/>
</dbReference>
<dbReference type="GeneID" id="77726248"/>
<keyword evidence="8" id="KW-1185">Reference proteome</keyword>
<dbReference type="Pfam" id="PF08242">
    <property type="entry name" value="Methyltransf_12"/>
    <property type="match status" value="1"/>
</dbReference>
<name>A0AA38H8F2_9TREE</name>
<dbReference type="EC" id="2.1.1.-" evidence="4"/>
<dbReference type="PIRSF" id="PIRSF037755">
    <property type="entry name" value="Mettl2_prd"/>
    <property type="match status" value="1"/>
</dbReference>
<evidence type="ECO:0000256" key="1">
    <source>
        <dbReference type="ARBA" id="ARBA00009725"/>
    </source>
</evidence>
<dbReference type="CDD" id="cd02440">
    <property type="entry name" value="AdoMet_MTases"/>
    <property type="match status" value="1"/>
</dbReference>
<keyword evidence="2 4" id="KW-0489">Methyltransferase</keyword>
<dbReference type="InterPro" id="IPR026113">
    <property type="entry name" value="METTL2/6/8-like"/>
</dbReference>
<evidence type="ECO:0000256" key="4">
    <source>
        <dbReference type="PIRNR" id="PIRNR037755"/>
    </source>
</evidence>
<comment type="caution">
    <text evidence="7">The sequence shown here is derived from an EMBL/GenBank/DDBJ whole genome shotgun (WGS) entry which is preliminary data.</text>
</comment>
<dbReference type="AlphaFoldDB" id="A0AA38H8F2"/>